<reference evidence="1 2" key="1">
    <citation type="submission" date="2019-08" db="EMBL/GenBank/DDBJ databases">
        <title>Actinomadura sp. nov. CYP1-5 isolated from mountain soil.</title>
        <authorList>
            <person name="Songsumanus A."/>
            <person name="Kuncharoen N."/>
            <person name="Kudo T."/>
            <person name="Yuki M."/>
            <person name="Igarashi Y."/>
            <person name="Tanasupawat S."/>
        </authorList>
    </citation>
    <scope>NUCLEOTIDE SEQUENCE [LARGE SCALE GENOMIC DNA]</scope>
    <source>
        <strain evidence="1 2">CYP1-5</strain>
    </source>
</reference>
<organism evidence="1 2">
    <name type="scientific">Actinomadura decatromicini</name>
    <dbReference type="NCBI Taxonomy" id="2604572"/>
    <lineage>
        <taxon>Bacteria</taxon>
        <taxon>Bacillati</taxon>
        <taxon>Actinomycetota</taxon>
        <taxon>Actinomycetes</taxon>
        <taxon>Streptosporangiales</taxon>
        <taxon>Thermomonosporaceae</taxon>
        <taxon>Actinomadura</taxon>
    </lineage>
</organism>
<dbReference type="RefSeq" id="WP_148763311.1">
    <property type="nucleotide sequence ID" value="NZ_VSRQ01000005.1"/>
</dbReference>
<dbReference type="Proteomes" id="UP000323505">
    <property type="component" value="Unassembled WGS sequence"/>
</dbReference>
<evidence type="ECO:0000313" key="2">
    <source>
        <dbReference type="Proteomes" id="UP000323505"/>
    </source>
</evidence>
<dbReference type="EMBL" id="VSRQ01000005">
    <property type="protein sequence ID" value="TYK47121.1"/>
    <property type="molecule type" value="Genomic_DNA"/>
</dbReference>
<keyword evidence="2" id="KW-1185">Reference proteome</keyword>
<gene>
    <name evidence="1" type="ORF">FXF68_25275</name>
</gene>
<evidence type="ECO:0000313" key="1">
    <source>
        <dbReference type="EMBL" id="TYK47121.1"/>
    </source>
</evidence>
<sequence>MTADHVAPIRAMLTGDIEGYKRMSQQITDPAGSRALGALITVSFFRAGEQRFKGGTAADVTAFVEDLRTRRGLANEVDPQIAERLLLATFTDEEIDDISAEAQGDHFGVLLAGLIADADLSEAQLDAFLEDARKSADEWLADAPPLP</sequence>
<dbReference type="AlphaFoldDB" id="A0A5D3FFU1"/>
<proteinExistence type="predicted"/>
<protein>
    <submittedName>
        <fullName evidence="1">Uncharacterized protein</fullName>
    </submittedName>
</protein>
<comment type="caution">
    <text evidence="1">The sequence shown here is derived from an EMBL/GenBank/DDBJ whole genome shotgun (WGS) entry which is preliminary data.</text>
</comment>
<accession>A0A5D3FFU1</accession>
<name>A0A5D3FFU1_9ACTN</name>